<dbReference type="STRING" id="99656.SAMN05421659_12015"/>
<dbReference type="Proteomes" id="UP000199701">
    <property type="component" value="Unassembled WGS sequence"/>
</dbReference>
<sequence length="34" mass="4096">MLPYAQEKIKRKLCQDNARITNTCSRNENIDKYH</sequence>
<dbReference type="EMBL" id="FOJI01000020">
    <property type="protein sequence ID" value="SEW43011.1"/>
    <property type="molecule type" value="Genomic_DNA"/>
</dbReference>
<reference evidence="1 2" key="1">
    <citation type="submission" date="2016-10" db="EMBL/GenBank/DDBJ databases">
        <authorList>
            <person name="de Groot N.N."/>
        </authorList>
    </citation>
    <scope>NUCLEOTIDE SEQUENCE [LARGE SCALE GENOMIC DNA]</scope>
    <source>
        <strain evidence="1 2">DSM 9179</strain>
    </source>
</reference>
<accession>A0A1I0RP42</accession>
<evidence type="ECO:0000313" key="2">
    <source>
        <dbReference type="Proteomes" id="UP000199701"/>
    </source>
</evidence>
<organism evidence="1 2">
    <name type="scientific">[Clostridium] fimetarium</name>
    <dbReference type="NCBI Taxonomy" id="99656"/>
    <lineage>
        <taxon>Bacteria</taxon>
        <taxon>Bacillati</taxon>
        <taxon>Bacillota</taxon>
        <taxon>Clostridia</taxon>
        <taxon>Lachnospirales</taxon>
        <taxon>Lachnospiraceae</taxon>
    </lineage>
</organism>
<keyword evidence="2" id="KW-1185">Reference proteome</keyword>
<protein>
    <submittedName>
        <fullName evidence="1">Uncharacterized protein</fullName>
    </submittedName>
</protein>
<proteinExistence type="predicted"/>
<evidence type="ECO:0000313" key="1">
    <source>
        <dbReference type="EMBL" id="SEW43011.1"/>
    </source>
</evidence>
<gene>
    <name evidence="1" type="ORF">SAMN05421659_12015</name>
</gene>
<name>A0A1I0RP42_9FIRM</name>
<dbReference type="AlphaFoldDB" id="A0A1I0RP42"/>